<proteinExistence type="predicted"/>
<accession>A0A1G2G3M0</accession>
<gene>
    <name evidence="1" type="ORF">A2756_04040</name>
</gene>
<evidence type="ECO:0000313" key="2">
    <source>
        <dbReference type="Proteomes" id="UP000177785"/>
    </source>
</evidence>
<evidence type="ECO:0000313" key="1">
    <source>
        <dbReference type="EMBL" id="OGZ44540.1"/>
    </source>
</evidence>
<sequence length="157" mass="17216">MKKIFLFVLVSFVAGLISGMVLQARSDLWSIYSDRTVKTPPEGPKGAFGLDPSLIKREDPQVLSLKGGVSSLEMDSFVVAGEEDKRPFTVNLSTGTIYQRTKILQRKDGEFPLGGGGLFTVVSAQRRDIQAGDFVEVFFSEDIRNKESAVADLVVIQ</sequence>
<name>A0A1G2G3M0_9BACT</name>
<organism evidence="1 2">
    <name type="scientific">Candidatus Ryanbacteria bacterium RIFCSPHIGHO2_01_FULL_48_27</name>
    <dbReference type="NCBI Taxonomy" id="1802115"/>
    <lineage>
        <taxon>Bacteria</taxon>
        <taxon>Candidatus Ryaniibacteriota</taxon>
    </lineage>
</organism>
<reference evidence="1 2" key="1">
    <citation type="journal article" date="2016" name="Nat. Commun.">
        <title>Thousands of microbial genomes shed light on interconnected biogeochemical processes in an aquifer system.</title>
        <authorList>
            <person name="Anantharaman K."/>
            <person name="Brown C.T."/>
            <person name="Hug L.A."/>
            <person name="Sharon I."/>
            <person name="Castelle C.J."/>
            <person name="Probst A.J."/>
            <person name="Thomas B.C."/>
            <person name="Singh A."/>
            <person name="Wilkins M.J."/>
            <person name="Karaoz U."/>
            <person name="Brodie E.L."/>
            <person name="Williams K.H."/>
            <person name="Hubbard S.S."/>
            <person name="Banfield J.F."/>
        </authorList>
    </citation>
    <scope>NUCLEOTIDE SEQUENCE [LARGE SCALE GENOMIC DNA]</scope>
</reference>
<comment type="caution">
    <text evidence="1">The sequence shown here is derived from an EMBL/GenBank/DDBJ whole genome shotgun (WGS) entry which is preliminary data.</text>
</comment>
<dbReference type="EMBL" id="MHNL01000019">
    <property type="protein sequence ID" value="OGZ44540.1"/>
    <property type="molecule type" value="Genomic_DNA"/>
</dbReference>
<dbReference type="Proteomes" id="UP000177785">
    <property type="component" value="Unassembled WGS sequence"/>
</dbReference>
<protein>
    <submittedName>
        <fullName evidence="1">Uncharacterized protein</fullName>
    </submittedName>
</protein>
<dbReference type="AlphaFoldDB" id="A0A1G2G3M0"/>
<dbReference type="STRING" id="1802115.A2756_04040"/>